<reference evidence="2" key="1">
    <citation type="submission" date="2021-01" db="EMBL/GenBank/DDBJ databases">
        <authorList>
            <person name="Corre E."/>
            <person name="Pelletier E."/>
            <person name="Niang G."/>
            <person name="Scheremetjew M."/>
            <person name="Finn R."/>
            <person name="Kale V."/>
            <person name="Holt S."/>
            <person name="Cochrane G."/>
            <person name="Meng A."/>
            <person name="Brown T."/>
            <person name="Cohen L."/>
        </authorList>
    </citation>
    <scope>NUCLEOTIDE SEQUENCE</scope>
    <source>
        <strain evidence="2">GSO104</strain>
    </source>
</reference>
<dbReference type="EMBL" id="HBNS01043241">
    <property type="protein sequence ID" value="CAE4642593.1"/>
    <property type="molecule type" value="Transcribed_RNA"/>
</dbReference>
<dbReference type="AlphaFoldDB" id="A0A6V2LNX6"/>
<sequence length="379" mass="44127">MTPIQKKMQGRMQPTEVQQHLMHEHYWKLDDNFRRMEEFMLQTRGLTEFGHARTTFKTHLVGTFALCAAWGLPQAAARCGLFHTAYSGDLFRFCLFSSEKSEDRVKLRGVIGEEGERLVHLFGGIRRQCLMETVYETGSIREINVIPWNRQGERELYRCDTVEVIGRDAAYILMVTVADYLDQLTGCNAWKDIYQVDADDQVMLWPGSGKPGVAFHWLMKLAKAAAPYLLTVPELFEKCTAAITEEDETKARDSYWEVVRDDDMNTLSDKEKIEKLEVCLQLNRFVGEPHVLLAQIYFRNKQWEEAITHCKQGLVKMYALCTAWDKRMPWNEWVAFTRITWLRASRLVRGLPDFPRATNGLCRLEEMLDEIEDLERYAD</sequence>
<feature type="domain" description="DUF6817" evidence="1">
    <location>
        <begin position="40"/>
        <end position="127"/>
    </location>
</feature>
<dbReference type="PANTHER" id="PTHR37391:SF2">
    <property type="entry name" value="E3 UBIQUITIN-PROTEIN LIGASE"/>
    <property type="match status" value="1"/>
</dbReference>
<evidence type="ECO:0000313" key="2">
    <source>
        <dbReference type="EMBL" id="CAE4642593.1"/>
    </source>
</evidence>
<dbReference type="InterPro" id="IPR049202">
    <property type="entry name" value="DUF6817"/>
</dbReference>
<dbReference type="SUPFAM" id="SSF48452">
    <property type="entry name" value="TPR-like"/>
    <property type="match status" value="1"/>
</dbReference>
<evidence type="ECO:0000259" key="1">
    <source>
        <dbReference type="Pfam" id="PF20680"/>
    </source>
</evidence>
<dbReference type="Pfam" id="PF20680">
    <property type="entry name" value="DUF6817"/>
    <property type="match status" value="1"/>
</dbReference>
<dbReference type="PANTHER" id="PTHR37391">
    <property type="entry name" value="E3 UBIQUITIN-PROTEIN LIGASE"/>
    <property type="match status" value="1"/>
</dbReference>
<gene>
    <name evidence="2" type="ORF">DBRI00130_LOCUS33585</name>
    <name evidence="3" type="ORF">DBRI00130_LOCUS33586</name>
</gene>
<dbReference type="InterPro" id="IPR011990">
    <property type="entry name" value="TPR-like_helical_dom_sf"/>
</dbReference>
<accession>A0A6V2LNX6</accession>
<dbReference type="EMBL" id="HBNS01043242">
    <property type="protein sequence ID" value="CAE4642595.1"/>
    <property type="molecule type" value="Transcribed_RNA"/>
</dbReference>
<protein>
    <recommendedName>
        <fullName evidence="1">DUF6817 domain-containing protein</fullName>
    </recommendedName>
</protein>
<name>A0A6V2LNX6_9STRA</name>
<proteinExistence type="predicted"/>
<organism evidence="2">
    <name type="scientific">Ditylum brightwellii</name>
    <dbReference type="NCBI Taxonomy" id="49249"/>
    <lineage>
        <taxon>Eukaryota</taxon>
        <taxon>Sar</taxon>
        <taxon>Stramenopiles</taxon>
        <taxon>Ochrophyta</taxon>
        <taxon>Bacillariophyta</taxon>
        <taxon>Mediophyceae</taxon>
        <taxon>Lithodesmiophycidae</taxon>
        <taxon>Lithodesmiales</taxon>
        <taxon>Lithodesmiaceae</taxon>
        <taxon>Ditylum</taxon>
    </lineage>
</organism>
<evidence type="ECO:0000313" key="3">
    <source>
        <dbReference type="EMBL" id="CAE4642595.1"/>
    </source>
</evidence>